<dbReference type="Gene3D" id="3.30.420.40">
    <property type="match status" value="2"/>
</dbReference>
<dbReference type="InterPro" id="IPR043129">
    <property type="entry name" value="ATPase_NBD"/>
</dbReference>
<comment type="caution">
    <text evidence="1">The sequence shown here is derived from an EMBL/GenBank/DDBJ whole genome shotgun (WGS) entry which is preliminary data.</text>
</comment>
<sequence>MEARAMLIGAIEAGGTKMILALAGKDGTILARQRIATRDPAETLADIRDWFAAQGAISALGVASFGPLDTNPASPAYGTITTTPKPGWSGFSWREALAPLNVPVTIDSDVNGAALGEWKAGAGAGKSCVAYTTVGTGIGAGVISDGRTLGGIGHLEAGHIRPARPTGDDWPGHCPYHGDCLEGLASGPAIAARWGHNLSSASVEEVELVASYLAEYAMTLALTHMPEVMIFGGGVSKARGLIEAIRRLTREKLAGYIPAYDRDLTGIICLPQLGDDAGITGALILASRALD</sequence>
<dbReference type="Pfam" id="PF00480">
    <property type="entry name" value="ROK"/>
    <property type="match status" value="1"/>
</dbReference>
<accession>A0A4T3F152</accession>
<dbReference type="InterPro" id="IPR000600">
    <property type="entry name" value="ROK"/>
</dbReference>
<dbReference type="CDD" id="cd24067">
    <property type="entry name" value="ASKHA_NBD_ROK_BsFRK-like"/>
    <property type="match status" value="1"/>
</dbReference>
<organism evidence="1 2">
    <name type="scientific">Alteraurantiacibacter aquimixticola</name>
    <dbReference type="NCBI Taxonomy" id="2489173"/>
    <lineage>
        <taxon>Bacteria</taxon>
        <taxon>Pseudomonadati</taxon>
        <taxon>Pseudomonadota</taxon>
        <taxon>Alphaproteobacteria</taxon>
        <taxon>Sphingomonadales</taxon>
        <taxon>Erythrobacteraceae</taxon>
        <taxon>Alteraurantiacibacter</taxon>
    </lineage>
</organism>
<name>A0A4T3F152_9SPHN</name>
<gene>
    <name evidence="1" type="ORF">E5222_10565</name>
</gene>
<evidence type="ECO:0000313" key="2">
    <source>
        <dbReference type="Proteomes" id="UP000309389"/>
    </source>
</evidence>
<dbReference type="AlphaFoldDB" id="A0A4T3F152"/>
<dbReference type="OrthoDB" id="9783435at2"/>
<dbReference type="EMBL" id="SSHH01000002">
    <property type="protein sequence ID" value="TIX50811.1"/>
    <property type="molecule type" value="Genomic_DNA"/>
</dbReference>
<evidence type="ECO:0000313" key="1">
    <source>
        <dbReference type="EMBL" id="TIX50811.1"/>
    </source>
</evidence>
<dbReference type="Proteomes" id="UP000309389">
    <property type="component" value="Unassembled WGS sequence"/>
</dbReference>
<proteinExistence type="predicted"/>
<protein>
    <submittedName>
        <fullName evidence="1">ROK family protein</fullName>
    </submittedName>
</protein>
<dbReference type="PANTHER" id="PTHR18964:SF169">
    <property type="entry name" value="N-ACETYLMANNOSAMINE KINASE"/>
    <property type="match status" value="1"/>
</dbReference>
<reference evidence="1 2" key="1">
    <citation type="submission" date="2019-04" db="EMBL/GenBank/DDBJ databases">
        <title>Altererythrobacter aquimixticola sp. nov., isolated from sediment of junction between the ocean and a freshwater spring.</title>
        <authorList>
            <person name="Yoon J.-H."/>
        </authorList>
    </citation>
    <scope>NUCLEOTIDE SEQUENCE [LARGE SCALE GENOMIC DNA]</scope>
    <source>
        <strain evidence="1 2">SSKS-13</strain>
    </source>
</reference>
<dbReference type="SUPFAM" id="SSF53067">
    <property type="entry name" value="Actin-like ATPase domain"/>
    <property type="match status" value="1"/>
</dbReference>
<dbReference type="PANTHER" id="PTHR18964">
    <property type="entry name" value="ROK (REPRESSOR, ORF, KINASE) FAMILY"/>
    <property type="match status" value="1"/>
</dbReference>
<keyword evidence="2" id="KW-1185">Reference proteome</keyword>